<comment type="cofactor">
    <cofactor evidence="8">
        <name>Zn(2+)</name>
        <dbReference type="ChEBI" id="CHEBI:29105"/>
    </cofactor>
    <text evidence="8">Binds 2 Zn(2+) ions.</text>
</comment>
<comment type="similarity">
    <text evidence="1 9">Belongs to the alkaline phosphatase family.</text>
</comment>
<feature type="binding site" evidence="8">
    <location>
        <position position="40"/>
    </location>
    <ligand>
        <name>Zn(2+)</name>
        <dbReference type="ChEBI" id="CHEBI:29105"/>
        <label>2</label>
    </ligand>
</feature>
<proteinExistence type="inferred from homology"/>
<dbReference type="RefSeq" id="WP_035666883.1">
    <property type="nucleotide sequence ID" value="NZ_BAUV01000041.1"/>
</dbReference>
<reference evidence="11 12" key="1">
    <citation type="journal article" date="2014" name="Genome Announc.">
        <title>Draft Genome Sequences of Three Alkaliphilic Bacillus Strains, Bacillus wakoensis JCM 9140T, Bacillus akibai JCM 9157T, and Bacillus hemicellulosilyticus JCM 9152T.</title>
        <authorList>
            <person name="Yuki M."/>
            <person name="Oshima K."/>
            <person name="Suda W."/>
            <person name="Oshida Y."/>
            <person name="Kitamura K."/>
            <person name="Iida T."/>
            <person name="Hattori M."/>
            <person name="Ohkuma M."/>
        </authorList>
    </citation>
    <scope>NUCLEOTIDE SEQUENCE [LARGE SCALE GENOMIC DNA]</scope>
    <source>
        <strain evidence="11 12">JCM 9157</strain>
    </source>
</reference>
<dbReference type="SUPFAM" id="SSF53649">
    <property type="entry name" value="Alkaline phosphatase-like"/>
    <property type="match status" value="1"/>
</dbReference>
<evidence type="ECO:0000256" key="2">
    <source>
        <dbReference type="ARBA" id="ARBA00022553"/>
    </source>
</evidence>
<dbReference type="OrthoDB" id="9794455at2"/>
<dbReference type="InterPro" id="IPR001952">
    <property type="entry name" value="Alkaline_phosphatase"/>
</dbReference>
<feature type="binding site" evidence="8">
    <location>
        <position position="131"/>
    </location>
    <ligand>
        <name>Mg(2+)</name>
        <dbReference type="ChEBI" id="CHEBI:18420"/>
    </ligand>
</feature>
<keyword evidence="6 8" id="KW-0460">Magnesium</keyword>
<evidence type="ECO:0000256" key="1">
    <source>
        <dbReference type="ARBA" id="ARBA00005984"/>
    </source>
</evidence>
<dbReference type="Gene3D" id="1.10.60.40">
    <property type="match status" value="1"/>
</dbReference>
<keyword evidence="3 8" id="KW-0479">Metal-binding</keyword>
<evidence type="ECO:0000256" key="4">
    <source>
        <dbReference type="ARBA" id="ARBA00022801"/>
    </source>
</evidence>
<evidence type="ECO:0000256" key="7">
    <source>
        <dbReference type="PIRSR" id="PIRSR601952-1"/>
    </source>
</evidence>
<protein>
    <submittedName>
        <fullName evidence="11">Alkaline phosphatase</fullName>
    </submittedName>
</protein>
<feature type="binding site" evidence="8">
    <location>
        <position position="264"/>
    </location>
    <ligand>
        <name>Zn(2+)</name>
        <dbReference type="ChEBI" id="CHEBI:29105"/>
        <label>2</label>
    </ligand>
</feature>
<dbReference type="PRINTS" id="PR00113">
    <property type="entry name" value="ALKPHPHTASE"/>
</dbReference>
<name>W4QXU1_HALA3</name>
<dbReference type="InterPro" id="IPR017850">
    <property type="entry name" value="Alkaline_phosphatase_core_sf"/>
</dbReference>
<feature type="binding site" evidence="8">
    <location>
        <position position="40"/>
    </location>
    <ligand>
        <name>Mg(2+)</name>
        <dbReference type="ChEBI" id="CHEBI:18420"/>
    </ligand>
</feature>
<dbReference type="PANTHER" id="PTHR11596">
    <property type="entry name" value="ALKALINE PHOSPHATASE"/>
    <property type="match status" value="1"/>
</dbReference>
<feature type="active site" description="Phosphoserine intermediate" evidence="7">
    <location>
        <position position="80"/>
    </location>
</feature>
<dbReference type="eggNOG" id="COG1785">
    <property type="taxonomic scope" value="Bacteria"/>
</dbReference>
<evidence type="ECO:0000313" key="12">
    <source>
        <dbReference type="Proteomes" id="UP000018896"/>
    </source>
</evidence>
<evidence type="ECO:0000313" key="11">
    <source>
        <dbReference type="EMBL" id="GAE36737.1"/>
    </source>
</evidence>
<dbReference type="AlphaFoldDB" id="W4QXU1"/>
<dbReference type="SMART" id="SM00098">
    <property type="entry name" value="alkPPc"/>
    <property type="match status" value="1"/>
</dbReference>
<dbReference type="Proteomes" id="UP000018896">
    <property type="component" value="Unassembled WGS sequence"/>
</dbReference>
<keyword evidence="2" id="KW-0597">Phosphoprotein</keyword>
<keyword evidence="12" id="KW-1185">Reference proteome</keyword>
<feature type="signal peptide" evidence="10">
    <location>
        <begin position="1"/>
        <end position="24"/>
    </location>
</feature>
<dbReference type="EMBL" id="BAUV01000041">
    <property type="protein sequence ID" value="GAE36737.1"/>
    <property type="molecule type" value="Genomic_DNA"/>
</dbReference>
<dbReference type="Gene3D" id="3.40.720.10">
    <property type="entry name" value="Alkaline Phosphatase, subunit A"/>
    <property type="match status" value="1"/>
</dbReference>
<dbReference type="STRING" id="1236973.JCM9157_3953"/>
<feature type="binding site" evidence="8">
    <location>
        <position position="393"/>
    </location>
    <ligand>
        <name>Zn(2+)</name>
        <dbReference type="ChEBI" id="CHEBI:29105"/>
        <label>2</label>
    </ligand>
</feature>
<sequence length="433" mass="47183">MFNLRLIVILVLCFSLSIPASVFSEDVDKQVENVIFMIPDGFSSSYATNYRHFKEGDFILDSMLVGMMKTHSESSWVTDSAAAATAMATGKKTANGMIGVNSDGVELQTILEAAKASGKSTGLIATKSITDATPAAFGAHVDSRQDERRIAEQLIGKVDVLLGGGKKHFLPTASDLSKRHLIEEAKQAGYTFVSDRDQLLRLNGREKRILGLFADNMLAADIDRHLTSEPSLAEMAEKAIEHLSKNQKGFFLMIEGSKIDRAGHAHDSAWAMNDIAAFEQAVLSAQKFAQKNGNTLVVVAGDHDTGGMSVGGYNQYKAQPDILREVKASATNIAEKINHDRANTKEIIKHYTGLDLTETQAARLNKANKKDLAVIVNEIINKHAFIDWVTVEHTGVDVPVYAFGPHSELFIGHQDNTDLPKKMAKAMGISLNN</sequence>
<keyword evidence="4" id="KW-0378">Hydrolase</keyword>
<keyword evidence="10" id="KW-0732">Signal</keyword>
<comment type="cofactor">
    <cofactor evidence="8">
        <name>Mg(2+)</name>
        <dbReference type="ChEBI" id="CHEBI:18420"/>
    </cofactor>
    <text evidence="8">Binds 1 Mg(2+) ion.</text>
</comment>
<evidence type="ECO:0000256" key="9">
    <source>
        <dbReference type="RuleBase" id="RU003946"/>
    </source>
</evidence>
<feature type="binding site" evidence="8">
    <location>
        <position position="303"/>
    </location>
    <ligand>
        <name>Zn(2+)</name>
        <dbReference type="ChEBI" id="CHEBI:29105"/>
        <label>2</label>
    </ligand>
</feature>
<keyword evidence="5 8" id="KW-0862">Zinc</keyword>
<evidence type="ECO:0000256" key="10">
    <source>
        <dbReference type="SAM" id="SignalP"/>
    </source>
</evidence>
<evidence type="ECO:0000256" key="5">
    <source>
        <dbReference type="ARBA" id="ARBA00022833"/>
    </source>
</evidence>
<evidence type="ECO:0000256" key="8">
    <source>
        <dbReference type="PIRSR" id="PIRSR601952-2"/>
    </source>
</evidence>
<evidence type="ECO:0000256" key="6">
    <source>
        <dbReference type="ARBA" id="ARBA00022842"/>
    </source>
</evidence>
<gene>
    <name evidence="11" type="ORF">JCM9157_3953</name>
</gene>
<accession>W4QXU1</accession>
<dbReference type="GO" id="GO:0004035">
    <property type="term" value="F:alkaline phosphatase activity"/>
    <property type="evidence" value="ECO:0007669"/>
    <property type="project" value="TreeGrafter"/>
</dbReference>
<evidence type="ECO:0000256" key="3">
    <source>
        <dbReference type="ARBA" id="ARBA00022723"/>
    </source>
</evidence>
<feature type="binding site" evidence="8">
    <location>
        <position position="255"/>
    </location>
    <ligand>
        <name>Mg(2+)</name>
        <dbReference type="ChEBI" id="CHEBI:18420"/>
    </ligand>
</feature>
<comment type="caution">
    <text evidence="11">The sequence shown here is derived from an EMBL/GenBank/DDBJ whole genome shotgun (WGS) entry which is preliminary data.</text>
</comment>
<feature type="binding site" evidence="8">
    <location>
        <position position="260"/>
    </location>
    <ligand>
        <name>Zn(2+)</name>
        <dbReference type="ChEBI" id="CHEBI:29105"/>
        <label>2</label>
    </ligand>
</feature>
<dbReference type="CDD" id="cd16012">
    <property type="entry name" value="ALP"/>
    <property type="match status" value="1"/>
</dbReference>
<dbReference type="Pfam" id="PF00245">
    <property type="entry name" value="Alk_phosphatase"/>
    <property type="match status" value="1"/>
</dbReference>
<feature type="binding site" evidence="8">
    <location>
        <position position="302"/>
    </location>
    <ligand>
        <name>Zn(2+)</name>
        <dbReference type="ChEBI" id="CHEBI:29105"/>
        <label>2</label>
    </ligand>
</feature>
<organism evidence="11 12">
    <name type="scientific">Halalkalibacter akibai (strain ATCC 43226 / DSM 21942 / CIP 109018 / JCM 9157 / 1139)</name>
    <name type="common">Bacillus akibai</name>
    <dbReference type="NCBI Taxonomy" id="1236973"/>
    <lineage>
        <taxon>Bacteria</taxon>
        <taxon>Bacillati</taxon>
        <taxon>Bacillota</taxon>
        <taxon>Bacilli</taxon>
        <taxon>Bacillales</taxon>
        <taxon>Bacillaceae</taxon>
        <taxon>Halalkalibacter</taxon>
    </lineage>
</organism>
<feature type="chain" id="PRO_5004849018" evidence="10">
    <location>
        <begin position="25"/>
        <end position="433"/>
    </location>
</feature>
<dbReference type="GO" id="GO:0046872">
    <property type="term" value="F:metal ion binding"/>
    <property type="evidence" value="ECO:0007669"/>
    <property type="project" value="UniProtKB-KW"/>
</dbReference>
<dbReference type="PANTHER" id="PTHR11596:SF5">
    <property type="entry name" value="ALKALINE PHOSPHATASE"/>
    <property type="match status" value="1"/>
</dbReference>
<feature type="binding site" evidence="8">
    <location>
        <position position="133"/>
    </location>
    <ligand>
        <name>Mg(2+)</name>
        <dbReference type="ChEBI" id="CHEBI:18420"/>
    </ligand>
</feature>
<dbReference type="PROSITE" id="PS00123">
    <property type="entry name" value="ALKALINE_PHOSPHATASE"/>
    <property type="match status" value="1"/>
</dbReference>
<dbReference type="InterPro" id="IPR018299">
    <property type="entry name" value="Alkaline_phosphatase_AS"/>
</dbReference>